<dbReference type="PIRSF" id="PIRSF001092">
    <property type="entry name" value="Alpha-L-fucosidase"/>
    <property type="match status" value="1"/>
</dbReference>
<dbReference type="PRINTS" id="PR00741">
    <property type="entry name" value="GLHYDRLASE29"/>
</dbReference>
<dbReference type="PANTHER" id="PTHR10030">
    <property type="entry name" value="ALPHA-L-FUCOSIDASE"/>
    <property type="match status" value="1"/>
</dbReference>
<feature type="domain" description="Glycoside hydrolase family 29 N-terminal" evidence="8">
    <location>
        <begin position="22"/>
        <end position="379"/>
    </location>
</feature>
<evidence type="ECO:0000259" key="8">
    <source>
        <dbReference type="Pfam" id="PF01120"/>
    </source>
</evidence>
<dbReference type="GO" id="GO:0016139">
    <property type="term" value="P:glycoside catabolic process"/>
    <property type="evidence" value="ECO:0007669"/>
    <property type="project" value="TreeGrafter"/>
</dbReference>
<evidence type="ECO:0000256" key="4">
    <source>
        <dbReference type="ARBA" id="ARBA00022729"/>
    </source>
</evidence>
<keyword evidence="10" id="KW-1185">Reference proteome</keyword>
<dbReference type="InterPro" id="IPR000933">
    <property type="entry name" value="Glyco_hydro_29"/>
</dbReference>
<organism evidence="9">
    <name type="scientific">Lentimicrobium saccharophilum</name>
    <dbReference type="NCBI Taxonomy" id="1678841"/>
    <lineage>
        <taxon>Bacteria</taxon>
        <taxon>Pseudomonadati</taxon>
        <taxon>Bacteroidota</taxon>
        <taxon>Bacteroidia</taxon>
        <taxon>Bacteroidales</taxon>
        <taxon>Lentimicrobiaceae</taxon>
        <taxon>Lentimicrobium</taxon>
    </lineage>
</organism>
<dbReference type="EMBL" id="DF968182">
    <property type="protein sequence ID" value="GAP42676.1"/>
    <property type="molecule type" value="Genomic_DNA"/>
</dbReference>
<dbReference type="RefSeq" id="WP_062038852.1">
    <property type="nucleotide sequence ID" value="NZ_DF968182.1"/>
</dbReference>
<dbReference type="GO" id="GO:0004560">
    <property type="term" value="F:alpha-L-fucosidase activity"/>
    <property type="evidence" value="ECO:0007669"/>
    <property type="project" value="InterPro"/>
</dbReference>
<proteinExistence type="inferred from homology"/>
<dbReference type="OrthoDB" id="1389336at2"/>
<dbReference type="Proteomes" id="UP000053091">
    <property type="component" value="Unassembled WGS sequence"/>
</dbReference>
<keyword evidence="4" id="KW-0732">Signal</keyword>
<keyword evidence="5" id="KW-0378">Hydrolase</keyword>
<dbReference type="PATRIC" id="fig|1678841.3.peg.922"/>
<dbReference type="GO" id="GO:0005764">
    <property type="term" value="C:lysosome"/>
    <property type="evidence" value="ECO:0007669"/>
    <property type="project" value="TreeGrafter"/>
</dbReference>
<name>A0A0S7BZA2_9BACT</name>
<evidence type="ECO:0000313" key="9">
    <source>
        <dbReference type="EMBL" id="GAP42676.1"/>
    </source>
</evidence>
<sequence>MKKFFSVSLIIWIIFLSAGLRAQHHDDRVYFWPEDSLVKEKLAWWQNLKFGLLMHWGPYSQWGVVESWSICPEDEDWCARKGPFAHDYFEYRKAYESLPSTFNPVRFNPQRWAEAAAKAGMKYMVFTTKHHDGFCMFDTKLTDYRITGPDCAFSGNPAANITRGIFDAFRNKGMGIGAYFSKPDWHCPDYWDPYFPPVDRNVNYSREKYPEKWERYKDFTRGQIRELLTDYGRVDILWLDGGWVKKCADTVFPDGKRLVNQDIDMPAIAAMARKLQPGILVVDRAVEGPDQNYLTPEQRVPEQLLDFPWETCMTMGNSWSYVPGDHYKSSAELIRLLCRIVARGGNFLLNIGPGPDGEWAPEAYQRLEEIGRWMEVNGEGIYACKPAAPYEKEGFVYTQKNGFIYAIYLTDQDVFPEILKVELPDGYPGKPLLMGSSLKVKADISKKGEVFIPLTPELKSLLKSSPALVFRFAGKR</sequence>
<reference evidence="9" key="1">
    <citation type="journal article" date="2015" name="Genome Announc.">
        <title>Draft Genome Sequence of Bacteroidales Strain TBC1, a Novel Isolate from a Methanogenic Wastewater Treatment System.</title>
        <authorList>
            <person name="Tourlousse D.M."/>
            <person name="Matsuura N."/>
            <person name="Sun L."/>
            <person name="Toyonaga M."/>
            <person name="Kuroda K."/>
            <person name="Ohashi A."/>
            <person name="Cruz R."/>
            <person name="Yamaguchi T."/>
            <person name="Sekiguchi Y."/>
        </authorList>
    </citation>
    <scope>NUCLEOTIDE SEQUENCE [LARGE SCALE GENOMIC DNA]</scope>
    <source>
        <strain evidence="9">TBC1</strain>
    </source>
</reference>
<evidence type="ECO:0000256" key="1">
    <source>
        <dbReference type="ARBA" id="ARBA00004071"/>
    </source>
</evidence>
<dbReference type="InterPro" id="IPR057739">
    <property type="entry name" value="Glyco_hydro_29_N"/>
</dbReference>
<evidence type="ECO:0000256" key="3">
    <source>
        <dbReference type="ARBA" id="ARBA00012662"/>
    </source>
</evidence>
<dbReference type="GO" id="GO:0006004">
    <property type="term" value="P:fucose metabolic process"/>
    <property type="evidence" value="ECO:0007669"/>
    <property type="project" value="InterPro"/>
</dbReference>
<dbReference type="SMART" id="SM00812">
    <property type="entry name" value="Alpha_L_fucos"/>
    <property type="match status" value="1"/>
</dbReference>
<evidence type="ECO:0000256" key="5">
    <source>
        <dbReference type="ARBA" id="ARBA00022801"/>
    </source>
</evidence>
<comment type="similarity">
    <text evidence="2">Belongs to the glycosyl hydrolase 29 family.</text>
</comment>
<evidence type="ECO:0000256" key="6">
    <source>
        <dbReference type="ARBA" id="ARBA00023295"/>
    </source>
</evidence>
<keyword evidence="6" id="KW-0326">Glycosidase</keyword>
<dbReference type="InterPro" id="IPR017853">
    <property type="entry name" value="GH"/>
</dbReference>
<dbReference type="STRING" id="1678841.TBC1_11808"/>
<dbReference type="Pfam" id="PF01120">
    <property type="entry name" value="Alpha_L_fucos"/>
    <property type="match status" value="1"/>
</dbReference>
<dbReference type="EC" id="3.2.1.51" evidence="3"/>
<dbReference type="Gene3D" id="3.20.20.80">
    <property type="entry name" value="Glycosidases"/>
    <property type="match status" value="1"/>
</dbReference>
<accession>A0A0S7BZA2</accession>
<comment type="function">
    <text evidence="1">Alpha-L-fucosidase is responsible for hydrolyzing the alpha-1,6-linked fucose joined to the reducing-end N-acetylglucosamine of the carbohydrate moieties of glycoproteins.</text>
</comment>
<evidence type="ECO:0000313" key="10">
    <source>
        <dbReference type="Proteomes" id="UP000053091"/>
    </source>
</evidence>
<dbReference type="AlphaFoldDB" id="A0A0S7BZA2"/>
<evidence type="ECO:0000256" key="7">
    <source>
        <dbReference type="PIRSR" id="PIRSR001092-1"/>
    </source>
</evidence>
<feature type="site" description="May be important for catalysis" evidence="7">
    <location>
        <position position="312"/>
    </location>
</feature>
<dbReference type="InterPro" id="IPR016286">
    <property type="entry name" value="FUC_metazoa-typ"/>
</dbReference>
<dbReference type="PANTHER" id="PTHR10030:SF37">
    <property type="entry name" value="ALPHA-L-FUCOSIDASE-RELATED"/>
    <property type="match status" value="1"/>
</dbReference>
<gene>
    <name evidence="9" type="ORF">TBC1_11808</name>
</gene>
<evidence type="ECO:0000256" key="2">
    <source>
        <dbReference type="ARBA" id="ARBA00007951"/>
    </source>
</evidence>
<dbReference type="SUPFAM" id="SSF51445">
    <property type="entry name" value="(Trans)glycosidases"/>
    <property type="match status" value="1"/>
</dbReference>
<protein>
    <recommendedName>
        <fullName evidence="3">alpha-L-fucosidase</fullName>
        <ecNumber evidence="3">3.2.1.51</ecNumber>
    </recommendedName>
</protein>